<dbReference type="EMBL" id="AQQV01000001">
    <property type="protein sequence ID" value="ORE89543.1"/>
    <property type="molecule type" value="Genomic_DNA"/>
</dbReference>
<dbReference type="Gene3D" id="1.25.40.10">
    <property type="entry name" value="Tetratricopeptide repeat domain"/>
    <property type="match status" value="1"/>
</dbReference>
<dbReference type="OrthoDB" id="7058953at2"/>
<dbReference type="PROSITE" id="PS50005">
    <property type="entry name" value="TPR"/>
    <property type="match status" value="1"/>
</dbReference>
<dbReference type="Pfam" id="PF13414">
    <property type="entry name" value="TPR_11"/>
    <property type="match status" value="1"/>
</dbReference>
<feature type="signal peptide" evidence="5">
    <location>
        <begin position="1"/>
        <end position="18"/>
    </location>
</feature>
<dbReference type="InterPro" id="IPR032710">
    <property type="entry name" value="NTF2-like_dom_sf"/>
</dbReference>
<protein>
    <recommendedName>
        <fullName evidence="6">Cds6 C-terminal domain-containing protein</fullName>
    </recommendedName>
</protein>
<evidence type="ECO:0000259" key="6">
    <source>
        <dbReference type="Pfam" id="PF24125"/>
    </source>
</evidence>
<evidence type="ECO:0000256" key="1">
    <source>
        <dbReference type="ARBA" id="ARBA00022737"/>
    </source>
</evidence>
<dbReference type="PANTHER" id="PTHR44943:SF8">
    <property type="entry name" value="TPR REPEAT-CONTAINING PROTEIN MJ0263"/>
    <property type="match status" value="1"/>
</dbReference>
<keyword evidence="5" id="KW-0732">Signal</keyword>
<accession>A0A1Y1SIP6</accession>
<keyword evidence="1" id="KW-0677">Repeat</keyword>
<feature type="compositionally biased region" description="Low complexity" evidence="4">
    <location>
        <begin position="191"/>
        <end position="215"/>
    </location>
</feature>
<dbReference type="Pfam" id="PF24125">
    <property type="entry name" value="Cds6_C"/>
    <property type="match status" value="1"/>
</dbReference>
<dbReference type="InterPro" id="IPR011990">
    <property type="entry name" value="TPR-like_helical_dom_sf"/>
</dbReference>
<dbReference type="Pfam" id="PF13432">
    <property type="entry name" value="TPR_16"/>
    <property type="match status" value="1"/>
</dbReference>
<evidence type="ECO:0000313" key="8">
    <source>
        <dbReference type="Proteomes" id="UP000192342"/>
    </source>
</evidence>
<dbReference type="Proteomes" id="UP000192342">
    <property type="component" value="Unassembled WGS sequence"/>
</dbReference>
<dbReference type="STRING" id="1317117.ATO7_06670"/>
<reference evidence="7 8" key="1">
    <citation type="submission" date="2013-04" db="EMBL/GenBank/DDBJ databases">
        <title>Oceanococcus atlanticus 22II-S10r2 Genome Sequencing.</title>
        <authorList>
            <person name="Lai Q."/>
            <person name="Li G."/>
            <person name="Shao Z."/>
        </authorList>
    </citation>
    <scope>NUCLEOTIDE SEQUENCE [LARGE SCALE GENOMIC DNA]</scope>
    <source>
        <strain evidence="7 8">22II-S10r2</strain>
    </source>
</reference>
<evidence type="ECO:0000256" key="2">
    <source>
        <dbReference type="ARBA" id="ARBA00022803"/>
    </source>
</evidence>
<dbReference type="InterPro" id="IPR056203">
    <property type="entry name" value="Cds6_C"/>
</dbReference>
<dbReference type="InterPro" id="IPR019734">
    <property type="entry name" value="TPR_rpt"/>
</dbReference>
<keyword evidence="8" id="KW-1185">Reference proteome</keyword>
<gene>
    <name evidence="7" type="ORF">ATO7_06670</name>
</gene>
<dbReference type="Gene3D" id="3.10.450.50">
    <property type="match status" value="1"/>
</dbReference>
<name>A0A1Y1SIP6_9GAMM</name>
<dbReference type="AlphaFoldDB" id="A0A1Y1SIP6"/>
<feature type="region of interest" description="Disordered" evidence="4">
    <location>
        <begin position="165"/>
        <end position="224"/>
    </location>
</feature>
<feature type="domain" description="Cds6 C-terminal" evidence="6">
    <location>
        <begin position="254"/>
        <end position="358"/>
    </location>
</feature>
<dbReference type="SUPFAM" id="SSF54427">
    <property type="entry name" value="NTF2-like"/>
    <property type="match status" value="1"/>
</dbReference>
<dbReference type="PANTHER" id="PTHR44943">
    <property type="entry name" value="CELLULOSE SYNTHASE OPERON PROTEIN C"/>
    <property type="match status" value="1"/>
</dbReference>
<feature type="repeat" description="TPR" evidence="3">
    <location>
        <begin position="85"/>
        <end position="118"/>
    </location>
</feature>
<evidence type="ECO:0000256" key="3">
    <source>
        <dbReference type="PROSITE-ProRule" id="PRU00339"/>
    </source>
</evidence>
<organism evidence="7 8">
    <name type="scientific">Oceanococcus atlanticus</name>
    <dbReference type="NCBI Taxonomy" id="1317117"/>
    <lineage>
        <taxon>Bacteria</taxon>
        <taxon>Pseudomonadati</taxon>
        <taxon>Pseudomonadota</taxon>
        <taxon>Gammaproteobacteria</taxon>
        <taxon>Chromatiales</taxon>
        <taxon>Oceanococcaceae</taxon>
        <taxon>Oceanococcus</taxon>
    </lineage>
</organism>
<dbReference type="SMART" id="SM00028">
    <property type="entry name" value="TPR"/>
    <property type="match status" value="3"/>
</dbReference>
<comment type="caution">
    <text evidence="7">The sequence shown here is derived from an EMBL/GenBank/DDBJ whole genome shotgun (WGS) entry which is preliminary data.</text>
</comment>
<evidence type="ECO:0000313" key="7">
    <source>
        <dbReference type="EMBL" id="ORE89543.1"/>
    </source>
</evidence>
<keyword evidence="2 3" id="KW-0802">TPR repeat</keyword>
<feature type="chain" id="PRO_5013276849" description="Cds6 C-terminal domain-containing protein" evidence="5">
    <location>
        <begin position="19"/>
        <end position="362"/>
    </location>
</feature>
<dbReference type="RefSeq" id="WP_158523080.1">
    <property type="nucleotide sequence ID" value="NZ_AQQV01000001.1"/>
</dbReference>
<dbReference type="InterPro" id="IPR051685">
    <property type="entry name" value="Ycf3/AcsC/BcsC/TPR_MFPF"/>
</dbReference>
<dbReference type="SUPFAM" id="SSF48452">
    <property type="entry name" value="TPR-like"/>
    <property type="match status" value="1"/>
</dbReference>
<feature type="compositionally biased region" description="Low complexity" evidence="4">
    <location>
        <begin position="172"/>
        <end position="183"/>
    </location>
</feature>
<proteinExistence type="predicted"/>
<evidence type="ECO:0000256" key="4">
    <source>
        <dbReference type="SAM" id="MobiDB-lite"/>
    </source>
</evidence>
<evidence type="ECO:0000256" key="5">
    <source>
        <dbReference type="SAM" id="SignalP"/>
    </source>
</evidence>
<sequence>MKRILSLSLLVFSAAAFADSLDDAQKAINVGNYEQALTDLNKYLDRNPGNAEARFSKGLTLTMLSRDEDAITVFSDLVRDFPELPEPYNNLAVLYARSGRYEEARDALEAALVTHPSYATAHENLGDIYAALANAAYNRAIVLDKGNNDIESKQELVARITGMQKTTAPVQVSSSARPSAATPRPAPPAPVRTQPTPAPAVATRPAAPARTPARHAVPDINDVPDTFSTTPILPGGSAVASNSGKLSSADEKAVLARLESWRASWSAQNVDQYLANYSPNFDPATGVSRSVWESQRRTRVVRPRSIAIQVLSPRVGQTSGNRAWVEFTQIYESNSYSDQVRKRLEMENVGGQWLIVKESVVG</sequence>